<dbReference type="SMART" id="SM00100">
    <property type="entry name" value="cNMP"/>
    <property type="match status" value="1"/>
</dbReference>
<feature type="compositionally biased region" description="Low complexity" evidence="16">
    <location>
        <begin position="314"/>
        <end position="326"/>
    </location>
</feature>
<proteinExistence type="inferred from homology"/>
<comment type="similarity">
    <text evidence="2">Belongs to the cyclic nucleotide-gated cation channel (TC 1.A.1.5) family.</text>
</comment>
<dbReference type="GO" id="GO:0005886">
    <property type="term" value="C:plasma membrane"/>
    <property type="evidence" value="ECO:0007669"/>
    <property type="project" value="UniProtKB-SubCell"/>
</dbReference>
<evidence type="ECO:0000256" key="7">
    <source>
        <dbReference type="ARBA" id="ARBA00022692"/>
    </source>
</evidence>
<dbReference type="Gramene" id="CDY44984">
    <property type="protein sequence ID" value="CDY44984"/>
    <property type="gene ID" value="GSBRNA2T00081174001"/>
</dbReference>
<keyword evidence="14" id="KW-1071">Ligand-gated ion channel</keyword>
<comment type="subcellular location">
    <subcellularLocation>
        <location evidence="1">Cell membrane</location>
        <topology evidence="1">Multi-pass membrane protein</topology>
    </subcellularLocation>
</comment>
<keyword evidence="13" id="KW-0114">cAMP</keyword>
<dbReference type="GO" id="GO:0034220">
    <property type="term" value="P:monoatomic ion transmembrane transport"/>
    <property type="evidence" value="ECO:0007669"/>
    <property type="project" value="UniProtKB-KW"/>
</dbReference>
<dbReference type="PROSITE" id="PS50042">
    <property type="entry name" value="CNMP_BINDING_3"/>
    <property type="match status" value="1"/>
</dbReference>
<feature type="compositionally biased region" description="Acidic residues" evidence="16">
    <location>
        <begin position="294"/>
        <end position="312"/>
    </location>
</feature>
<dbReference type="Gene3D" id="1.10.287.630">
    <property type="entry name" value="Helix hairpin bin"/>
    <property type="match status" value="1"/>
</dbReference>
<evidence type="ECO:0000256" key="1">
    <source>
        <dbReference type="ARBA" id="ARBA00004651"/>
    </source>
</evidence>
<dbReference type="CDD" id="cd00038">
    <property type="entry name" value="CAP_ED"/>
    <property type="match status" value="1"/>
</dbReference>
<dbReference type="PANTHER" id="PTHR45651">
    <property type="entry name" value="CYCLIC NUCLEOTIDE-GATED ION CHANNEL 15-RELATED-RELATED"/>
    <property type="match status" value="1"/>
</dbReference>
<dbReference type="PANTHER" id="PTHR45651:SF114">
    <property type="entry name" value="CYCLIC NUCLEOTIDE-GATED ION CHANNEL 16-RELATED"/>
    <property type="match status" value="1"/>
</dbReference>
<name>A0A078I6E1_BRANA</name>
<dbReference type="FunFam" id="2.60.120.10:FF:000024">
    <property type="entry name" value="Cyclic nucleotide-gated ion channel 1"/>
    <property type="match status" value="1"/>
</dbReference>
<evidence type="ECO:0000256" key="16">
    <source>
        <dbReference type="SAM" id="MobiDB-lite"/>
    </source>
</evidence>
<keyword evidence="11" id="KW-0406">Ion transport</keyword>
<keyword evidence="9" id="KW-1133">Transmembrane helix</keyword>
<dbReference type="FunFam" id="1.10.287.630:FF:000003">
    <property type="entry name" value="Cyclic nucleotide-gated ion channel 1"/>
    <property type="match status" value="1"/>
</dbReference>
<evidence type="ECO:0000256" key="4">
    <source>
        <dbReference type="ARBA" id="ARBA00022475"/>
    </source>
</evidence>
<dbReference type="PaxDb" id="3708-A0A078I6E1"/>
<organism evidence="18 19">
    <name type="scientific">Brassica napus</name>
    <name type="common">Rape</name>
    <dbReference type="NCBI Taxonomy" id="3708"/>
    <lineage>
        <taxon>Eukaryota</taxon>
        <taxon>Viridiplantae</taxon>
        <taxon>Streptophyta</taxon>
        <taxon>Embryophyta</taxon>
        <taxon>Tracheophyta</taxon>
        <taxon>Spermatophyta</taxon>
        <taxon>Magnoliopsida</taxon>
        <taxon>eudicotyledons</taxon>
        <taxon>Gunneridae</taxon>
        <taxon>Pentapetalae</taxon>
        <taxon>rosids</taxon>
        <taxon>malvids</taxon>
        <taxon>Brassicales</taxon>
        <taxon>Brassicaceae</taxon>
        <taxon>Brassiceae</taxon>
        <taxon>Brassica</taxon>
    </lineage>
</organism>
<reference evidence="18 19" key="1">
    <citation type="journal article" date="2014" name="Science">
        <title>Plant genetics. Early allopolyploid evolution in the post-Neolithic Brassica napus oilseed genome.</title>
        <authorList>
            <person name="Chalhoub B."/>
            <person name="Denoeud F."/>
            <person name="Liu S."/>
            <person name="Parkin I.A."/>
            <person name="Tang H."/>
            <person name="Wang X."/>
            <person name="Chiquet J."/>
            <person name="Belcram H."/>
            <person name="Tong C."/>
            <person name="Samans B."/>
            <person name="Correa M."/>
            <person name="Da Silva C."/>
            <person name="Just J."/>
            <person name="Falentin C."/>
            <person name="Koh C.S."/>
            <person name="Le Clainche I."/>
            <person name="Bernard M."/>
            <person name="Bento P."/>
            <person name="Noel B."/>
            <person name="Labadie K."/>
            <person name="Alberti A."/>
            <person name="Charles M."/>
            <person name="Arnaud D."/>
            <person name="Guo H."/>
            <person name="Daviaud C."/>
            <person name="Alamery S."/>
            <person name="Jabbari K."/>
            <person name="Zhao M."/>
            <person name="Edger P.P."/>
            <person name="Chelaifa H."/>
            <person name="Tack D."/>
            <person name="Lassalle G."/>
            <person name="Mestiri I."/>
            <person name="Schnel N."/>
            <person name="Le Paslier M.C."/>
            <person name="Fan G."/>
            <person name="Renault V."/>
            <person name="Bayer P.E."/>
            <person name="Golicz A.A."/>
            <person name="Manoli S."/>
            <person name="Lee T.H."/>
            <person name="Thi V.H."/>
            <person name="Chalabi S."/>
            <person name="Hu Q."/>
            <person name="Fan C."/>
            <person name="Tollenaere R."/>
            <person name="Lu Y."/>
            <person name="Battail C."/>
            <person name="Shen J."/>
            <person name="Sidebottom C.H."/>
            <person name="Wang X."/>
            <person name="Canaguier A."/>
            <person name="Chauveau A."/>
            <person name="Berard A."/>
            <person name="Deniot G."/>
            <person name="Guan M."/>
            <person name="Liu Z."/>
            <person name="Sun F."/>
            <person name="Lim Y.P."/>
            <person name="Lyons E."/>
            <person name="Town C.D."/>
            <person name="Bancroft I."/>
            <person name="Wang X."/>
            <person name="Meng J."/>
            <person name="Ma J."/>
            <person name="Pires J.C."/>
            <person name="King G.J."/>
            <person name="Brunel D."/>
            <person name="Delourme R."/>
            <person name="Renard M."/>
            <person name="Aury J.M."/>
            <person name="Adams K.L."/>
            <person name="Batley J."/>
            <person name="Snowdon R.J."/>
            <person name="Tost J."/>
            <person name="Edwards D."/>
            <person name="Zhou Y."/>
            <person name="Hua W."/>
            <person name="Sharpe A.G."/>
            <person name="Paterson A.H."/>
            <person name="Guan C."/>
            <person name="Wincker P."/>
        </authorList>
    </citation>
    <scope>NUCLEOTIDE SEQUENCE [LARGE SCALE GENOMIC DNA]</scope>
    <source>
        <strain evidence="19">cv. Darmor-bzh</strain>
    </source>
</reference>
<accession>A0A078I6E1</accession>
<dbReference type="GO" id="GO:0030552">
    <property type="term" value="F:cAMP binding"/>
    <property type="evidence" value="ECO:0007669"/>
    <property type="project" value="UniProtKB-KW"/>
</dbReference>
<keyword evidence="10" id="KW-0142">cGMP-binding</keyword>
<dbReference type="SUPFAM" id="SSF51206">
    <property type="entry name" value="cAMP-binding domain-like"/>
    <property type="match status" value="1"/>
</dbReference>
<keyword evidence="8" id="KW-0112">Calmodulin-binding</keyword>
<feature type="region of interest" description="Disordered" evidence="16">
    <location>
        <begin position="294"/>
        <end position="326"/>
    </location>
</feature>
<evidence type="ECO:0000256" key="6">
    <source>
        <dbReference type="ARBA" id="ARBA00022566"/>
    </source>
</evidence>
<feature type="domain" description="Cyclic nucleotide-binding" evidence="17">
    <location>
        <begin position="128"/>
        <end position="202"/>
    </location>
</feature>
<gene>
    <name evidence="18" type="primary">BnaCnng12140D</name>
    <name evidence="18" type="ORF">GSBRNA2T00081174001</name>
</gene>
<dbReference type="GO" id="GO:0005516">
    <property type="term" value="F:calmodulin binding"/>
    <property type="evidence" value="ECO:0007669"/>
    <property type="project" value="UniProtKB-KW"/>
</dbReference>
<dbReference type="InterPro" id="IPR000595">
    <property type="entry name" value="cNMP-bd_dom"/>
</dbReference>
<protein>
    <submittedName>
        <fullName evidence="18">BnaCnng12140D protein</fullName>
    </submittedName>
</protein>
<dbReference type="InterPro" id="IPR018490">
    <property type="entry name" value="cNMP-bd_dom_sf"/>
</dbReference>
<evidence type="ECO:0000256" key="3">
    <source>
        <dbReference type="ARBA" id="ARBA00022448"/>
    </source>
</evidence>
<dbReference type="EMBL" id="LK032608">
    <property type="protein sequence ID" value="CDY44984.1"/>
    <property type="molecule type" value="Genomic_DNA"/>
</dbReference>
<evidence type="ECO:0000313" key="18">
    <source>
        <dbReference type="EMBL" id="CDY44984.1"/>
    </source>
</evidence>
<evidence type="ECO:0000256" key="10">
    <source>
        <dbReference type="ARBA" id="ARBA00022992"/>
    </source>
</evidence>
<dbReference type="AlphaFoldDB" id="A0A078I6E1"/>
<evidence type="ECO:0000256" key="2">
    <source>
        <dbReference type="ARBA" id="ARBA00010486"/>
    </source>
</evidence>
<evidence type="ECO:0000256" key="11">
    <source>
        <dbReference type="ARBA" id="ARBA00023065"/>
    </source>
</evidence>
<dbReference type="Proteomes" id="UP000028999">
    <property type="component" value="Unassembled WGS sequence"/>
</dbReference>
<evidence type="ECO:0000256" key="5">
    <source>
        <dbReference type="ARBA" id="ARBA00022535"/>
    </source>
</evidence>
<keyword evidence="19" id="KW-1185">Reference proteome</keyword>
<evidence type="ECO:0000256" key="14">
    <source>
        <dbReference type="ARBA" id="ARBA00023286"/>
    </source>
</evidence>
<dbReference type="Pfam" id="PF00027">
    <property type="entry name" value="cNMP_binding"/>
    <property type="match status" value="1"/>
</dbReference>
<keyword evidence="7" id="KW-0812">Transmembrane</keyword>
<dbReference type="Gene3D" id="2.60.120.10">
    <property type="entry name" value="Jelly Rolls"/>
    <property type="match status" value="1"/>
</dbReference>
<evidence type="ECO:0000256" key="13">
    <source>
        <dbReference type="ARBA" id="ARBA00023149"/>
    </source>
</evidence>
<sequence>MFPCFGLFSSYGQSLAASTLSSETLFSCFICVAGLVFFSHLIGNVQNYLQSTTARLDEWRVRRRDTEEWMRHRQLPQELQERVRRFVQYKWLTTRGVDEEAILRALPLDLRRQIQRHLCLALVRRVPFFAQMDDQLIDAICERLVPSLNTKDTYVTREGDPVNEMLFIIRGQMESSTTDGGRSGFFNSITLRPGDFCGEELLTWALMPNINQNLPLSTRTVRTLSEVEAFALRAEDLKFVANQFRRLHSKKLQHAFRYYSHQWRAWGTGFIQAAWRRYMKRKLAMELARQEEGDDYYYDDDDDDQYGGEDMPESSNNVDDNSSNNQNLSATILASKFAANTKRGVLGNQRGSSRIDPDDPTLKMPKMFKPEDPGFF</sequence>
<evidence type="ECO:0000256" key="12">
    <source>
        <dbReference type="ARBA" id="ARBA00023136"/>
    </source>
</evidence>
<keyword evidence="3" id="KW-0813">Transport</keyword>
<feature type="region of interest" description="Disordered" evidence="16">
    <location>
        <begin position="343"/>
        <end position="376"/>
    </location>
</feature>
<dbReference type="OMA" id="EDYHIRE"/>
<evidence type="ECO:0000313" key="19">
    <source>
        <dbReference type="Proteomes" id="UP000028999"/>
    </source>
</evidence>
<dbReference type="InterPro" id="IPR014710">
    <property type="entry name" value="RmlC-like_jellyroll"/>
</dbReference>
<keyword evidence="6" id="KW-0116">cAMP-binding</keyword>
<keyword evidence="4" id="KW-1003">Cell membrane</keyword>
<keyword evidence="15" id="KW-0407">Ion channel</keyword>
<evidence type="ECO:0000256" key="9">
    <source>
        <dbReference type="ARBA" id="ARBA00022989"/>
    </source>
</evidence>
<keyword evidence="12" id="KW-0472">Membrane</keyword>
<keyword evidence="5" id="KW-0140">cGMP</keyword>
<evidence type="ECO:0000256" key="8">
    <source>
        <dbReference type="ARBA" id="ARBA00022860"/>
    </source>
</evidence>
<evidence type="ECO:0000256" key="15">
    <source>
        <dbReference type="ARBA" id="ARBA00023303"/>
    </source>
</evidence>
<keyword evidence="10" id="KW-0547">Nucleotide-binding</keyword>
<evidence type="ECO:0000259" key="17">
    <source>
        <dbReference type="PROSITE" id="PS50042"/>
    </source>
</evidence>
<dbReference type="GO" id="GO:0030553">
    <property type="term" value="F:cGMP binding"/>
    <property type="evidence" value="ECO:0007669"/>
    <property type="project" value="UniProtKB-KW"/>
</dbReference>